<organism evidence="2 3">
    <name type="scientific">Planotetraspora phitsanulokensis</name>
    <dbReference type="NCBI Taxonomy" id="575192"/>
    <lineage>
        <taxon>Bacteria</taxon>
        <taxon>Bacillati</taxon>
        <taxon>Actinomycetota</taxon>
        <taxon>Actinomycetes</taxon>
        <taxon>Streptosporangiales</taxon>
        <taxon>Streptosporangiaceae</taxon>
        <taxon>Planotetraspora</taxon>
    </lineage>
</organism>
<gene>
    <name evidence="2" type="ORF">Pph01_65130</name>
</gene>
<feature type="transmembrane region" description="Helical" evidence="1">
    <location>
        <begin position="25"/>
        <end position="46"/>
    </location>
</feature>
<keyword evidence="1" id="KW-1133">Transmembrane helix</keyword>
<keyword evidence="1" id="KW-0472">Membrane</keyword>
<accession>A0A8J3XHV3</accession>
<proteinExistence type="predicted"/>
<name>A0A8J3XHV3_9ACTN</name>
<evidence type="ECO:0000313" key="2">
    <source>
        <dbReference type="EMBL" id="GII41510.1"/>
    </source>
</evidence>
<dbReference type="Proteomes" id="UP000622547">
    <property type="component" value="Unassembled WGS sequence"/>
</dbReference>
<sequence>MSQPGNPVPGPEERRSLSEMPRDELHIRLASGLFVVALIVAAVATAAHALEVAIVAAVVALGAIIYMAVWITRRAGPEDRTPEDRTPEDRPHR</sequence>
<keyword evidence="3" id="KW-1185">Reference proteome</keyword>
<dbReference type="EMBL" id="BOOP01000034">
    <property type="protein sequence ID" value="GII41510.1"/>
    <property type="molecule type" value="Genomic_DNA"/>
</dbReference>
<protein>
    <submittedName>
        <fullName evidence="2">Uncharacterized protein</fullName>
    </submittedName>
</protein>
<keyword evidence="1" id="KW-0812">Transmembrane</keyword>
<evidence type="ECO:0000313" key="3">
    <source>
        <dbReference type="Proteomes" id="UP000622547"/>
    </source>
</evidence>
<evidence type="ECO:0000256" key="1">
    <source>
        <dbReference type="SAM" id="Phobius"/>
    </source>
</evidence>
<dbReference type="AlphaFoldDB" id="A0A8J3XHV3"/>
<feature type="transmembrane region" description="Helical" evidence="1">
    <location>
        <begin position="52"/>
        <end position="71"/>
    </location>
</feature>
<reference evidence="2 3" key="1">
    <citation type="submission" date="2021-01" db="EMBL/GenBank/DDBJ databases">
        <title>Whole genome shotgun sequence of Planotetraspora phitsanulokensis NBRC 104273.</title>
        <authorList>
            <person name="Komaki H."/>
            <person name="Tamura T."/>
        </authorList>
    </citation>
    <scope>NUCLEOTIDE SEQUENCE [LARGE SCALE GENOMIC DNA]</scope>
    <source>
        <strain evidence="2 3">NBRC 104273</strain>
    </source>
</reference>
<comment type="caution">
    <text evidence="2">The sequence shown here is derived from an EMBL/GenBank/DDBJ whole genome shotgun (WGS) entry which is preliminary data.</text>
</comment>